<protein>
    <submittedName>
        <fullName evidence="8">MFS general substrate transporter</fullName>
    </submittedName>
</protein>
<dbReference type="PRINTS" id="PR01035">
    <property type="entry name" value="TCRTETA"/>
</dbReference>
<name>A0A0D7BL11_9AGAR</name>
<dbReference type="Proteomes" id="UP000054007">
    <property type="component" value="Unassembled WGS sequence"/>
</dbReference>
<evidence type="ECO:0000256" key="6">
    <source>
        <dbReference type="SAM" id="Phobius"/>
    </source>
</evidence>
<evidence type="ECO:0000313" key="9">
    <source>
        <dbReference type="Proteomes" id="UP000054007"/>
    </source>
</evidence>
<dbReference type="PANTHER" id="PTHR23504:SF15">
    <property type="entry name" value="MAJOR FACILITATOR SUPERFAMILY (MFS) PROFILE DOMAIN-CONTAINING PROTEIN"/>
    <property type="match status" value="1"/>
</dbReference>
<keyword evidence="3 6" id="KW-0812">Transmembrane</keyword>
<evidence type="ECO:0000256" key="1">
    <source>
        <dbReference type="ARBA" id="ARBA00004141"/>
    </source>
</evidence>
<comment type="subcellular location">
    <subcellularLocation>
        <location evidence="1">Membrane</location>
        <topology evidence="1">Multi-pass membrane protein</topology>
    </subcellularLocation>
</comment>
<dbReference type="SUPFAM" id="SSF103473">
    <property type="entry name" value="MFS general substrate transporter"/>
    <property type="match status" value="1"/>
</dbReference>
<keyword evidence="2" id="KW-0813">Transport</keyword>
<dbReference type="Pfam" id="PF07690">
    <property type="entry name" value="MFS_1"/>
    <property type="match status" value="1"/>
</dbReference>
<feature type="transmembrane region" description="Helical" evidence="6">
    <location>
        <begin position="411"/>
        <end position="431"/>
    </location>
</feature>
<dbReference type="EMBL" id="KN880457">
    <property type="protein sequence ID" value="KIY71228.1"/>
    <property type="molecule type" value="Genomic_DNA"/>
</dbReference>
<dbReference type="PROSITE" id="PS50850">
    <property type="entry name" value="MFS"/>
    <property type="match status" value="1"/>
</dbReference>
<feature type="transmembrane region" description="Helical" evidence="6">
    <location>
        <begin position="192"/>
        <end position="214"/>
    </location>
</feature>
<feature type="transmembrane region" description="Helical" evidence="6">
    <location>
        <begin position="365"/>
        <end position="390"/>
    </location>
</feature>
<evidence type="ECO:0000256" key="5">
    <source>
        <dbReference type="ARBA" id="ARBA00023136"/>
    </source>
</evidence>
<evidence type="ECO:0000259" key="7">
    <source>
        <dbReference type="PROSITE" id="PS50850"/>
    </source>
</evidence>
<dbReference type="OrthoDB" id="419616at2759"/>
<feature type="transmembrane region" description="Helical" evidence="6">
    <location>
        <begin position="91"/>
        <end position="109"/>
    </location>
</feature>
<evidence type="ECO:0000256" key="4">
    <source>
        <dbReference type="ARBA" id="ARBA00022989"/>
    </source>
</evidence>
<dbReference type="InterPro" id="IPR011701">
    <property type="entry name" value="MFS"/>
</dbReference>
<reference evidence="8 9" key="1">
    <citation type="journal article" date="2015" name="Fungal Genet. Biol.">
        <title>Evolution of novel wood decay mechanisms in Agaricales revealed by the genome sequences of Fistulina hepatica and Cylindrobasidium torrendii.</title>
        <authorList>
            <person name="Floudas D."/>
            <person name="Held B.W."/>
            <person name="Riley R."/>
            <person name="Nagy L.G."/>
            <person name="Koehler G."/>
            <person name="Ransdell A.S."/>
            <person name="Younus H."/>
            <person name="Chow J."/>
            <person name="Chiniquy J."/>
            <person name="Lipzen A."/>
            <person name="Tritt A."/>
            <person name="Sun H."/>
            <person name="Haridas S."/>
            <person name="LaButti K."/>
            <person name="Ohm R.A."/>
            <person name="Kues U."/>
            <person name="Blanchette R.A."/>
            <person name="Grigoriev I.V."/>
            <person name="Minto R.E."/>
            <person name="Hibbett D.S."/>
        </authorList>
    </citation>
    <scope>NUCLEOTIDE SEQUENCE [LARGE SCALE GENOMIC DNA]</scope>
    <source>
        <strain evidence="8 9">FP15055 ss-10</strain>
    </source>
</reference>
<feature type="transmembrane region" description="Helical" evidence="6">
    <location>
        <begin position="437"/>
        <end position="457"/>
    </location>
</feature>
<feature type="transmembrane region" description="Helical" evidence="6">
    <location>
        <begin position="301"/>
        <end position="320"/>
    </location>
</feature>
<evidence type="ECO:0000256" key="2">
    <source>
        <dbReference type="ARBA" id="ARBA00022448"/>
    </source>
</evidence>
<dbReference type="InterPro" id="IPR001958">
    <property type="entry name" value="Tet-R_TetA/multi-R_MdtG-like"/>
</dbReference>
<dbReference type="Gene3D" id="1.20.1250.20">
    <property type="entry name" value="MFS general substrate transporter like domains"/>
    <property type="match status" value="1"/>
</dbReference>
<keyword evidence="9" id="KW-1185">Reference proteome</keyword>
<feature type="transmembrane region" description="Helical" evidence="6">
    <location>
        <begin position="59"/>
        <end position="79"/>
    </location>
</feature>
<gene>
    <name evidence="8" type="ORF">CYLTODRAFT_419082</name>
</gene>
<feature type="transmembrane region" description="Helical" evidence="6">
    <location>
        <begin position="332"/>
        <end position="353"/>
    </location>
</feature>
<sequence>MADDGQGITRRTPLPWSQLLIVLAIQLSEPISATVIYPFLPDFVRLTGVTGGDETRTGYYSGIIGSVFFAAECVSVVYWARASDKHGRRVVLLLGPFGLGIALVFFGLAKHFWMLVVLRALQGVFNGNIGVSKTVMAELTDATNIGDAFALGPMMWGIGITIGPIIGGLLASPAQTWPRVFGKITFLHEYPYFLPCAAAALCSFCIFTWATLFLKETHPYKKEATQLDRERAPLIHPSPSEAASRGLVAPPLRDILNRDVVVSIANYCAVSFISMVYTVLMPLMWSTSISAGGLGFSPSEIGTILAAWGFINASLQVLFLGRALRNFGGRTVYLYTTIAVLVGSVSFMLQSTFARRAGRVDATVWLFVCLHLVTNFSISAQFGASQVILVQSVTHPFGLSVANGLAQMVATAVRGLCPFLISSLFSITLQYNIAGGFFIYIFISVIALFAVGLSLLLPRRVTKN</sequence>
<feature type="transmembrane region" description="Helical" evidence="6">
    <location>
        <begin position="260"/>
        <end position="281"/>
    </location>
</feature>
<dbReference type="PANTHER" id="PTHR23504">
    <property type="entry name" value="MAJOR FACILITATOR SUPERFAMILY DOMAIN-CONTAINING PROTEIN 10"/>
    <property type="match status" value="1"/>
</dbReference>
<evidence type="ECO:0000256" key="3">
    <source>
        <dbReference type="ARBA" id="ARBA00022692"/>
    </source>
</evidence>
<keyword evidence="5 6" id="KW-0472">Membrane</keyword>
<dbReference type="GO" id="GO:0016020">
    <property type="term" value="C:membrane"/>
    <property type="evidence" value="ECO:0007669"/>
    <property type="project" value="UniProtKB-SubCell"/>
</dbReference>
<dbReference type="InterPro" id="IPR020846">
    <property type="entry name" value="MFS_dom"/>
</dbReference>
<evidence type="ECO:0000313" key="8">
    <source>
        <dbReference type="EMBL" id="KIY71228.1"/>
    </source>
</evidence>
<feature type="transmembrane region" description="Helical" evidence="6">
    <location>
        <begin position="148"/>
        <end position="172"/>
    </location>
</feature>
<accession>A0A0D7BL11</accession>
<feature type="transmembrane region" description="Helical" evidence="6">
    <location>
        <begin position="19"/>
        <end position="39"/>
    </location>
</feature>
<feature type="domain" description="Major facilitator superfamily (MFS) profile" evidence="7">
    <location>
        <begin position="18"/>
        <end position="462"/>
    </location>
</feature>
<keyword evidence="4 6" id="KW-1133">Transmembrane helix</keyword>
<organism evidence="8 9">
    <name type="scientific">Cylindrobasidium torrendii FP15055 ss-10</name>
    <dbReference type="NCBI Taxonomy" id="1314674"/>
    <lineage>
        <taxon>Eukaryota</taxon>
        <taxon>Fungi</taxon>
        <taxon>Dikarya</taxon>
        <taxon>Basidiomycota</taxon>
        <taxon>Agaricomycotina</taxon>
        <taxon>Agaricomycetes</taxon>
        <taxon>Agaricomycetidae</taxon>
        <taxon>Agaricales</taxon>
        <taxon>Marasmiineae</taxon>
        <taxon>Physalacriaceae</taxon>
        <taxon>Cylindrobasidium</taxon>
    </lineage>
</organism>
<proteinExistence type="predicted"/>
<dbReference type="GO" id="GO:0022857">
    <property type="term" value="F:transmembrane transporter activity"/>
    <property type="evidence" value="ECO:0007669"/>
    <property type="project" value="InterPro"/>
</dbReference>
<dbReference type="InterPro" id="IPR036259">
    <property type="entry name" value="MFS_trans_sf"/>
</dbReference>
<dbReference type="AlphaFoldDB" id="A0A0D7BL11"/>